<evidence type="ECO:0000313" key="1">
    <source>
        <dbReference type="EMBL" id="RKK51597.1"/>
    </source>
</evidence>
<reference evidence="1 2" key="1">
    <citation type="journal article" date="2018" name="Sci. Rep.">
        <title>Characterisation of pathogen-specific regions and novel effector candidates in Fusarium oxysporum f. sp. cepae.</title>
        <authorList>
            <person name="Armitage A.D."/>
            <person name="Taylor A."/>
            <person name="Sobczyk M.K."/>
            <person name="Baxter L."/>
            <person name="Greenfield B.P."/>
            <person name="Bates H.J."/>
            <person name="Wilson F."/>
            <person name="Jackson A.C."/>
            <person name="Ott S."/>
            <person name="Harrison R.J."/>
            <person name="Clarkson J.P."/>
        </authorList>
    </citation>
    <scope>NUCLEOTIDE SEQUENCE [LARGE SCALE GENOMIC DNA]</scope>
    <source>
        <strain evidence="1 2">Fo_A13</strain>
    </source>
</reference>
<protein>
    <submittedName>
        <fullName evidence="1">Uncharacterized protein</fullName>
    </submittedName>
</protein>
<gene>
    <name evidence="1" type="ORF">BFJ69_g17932</name>
</gene>
<sequence>MTEEQANQQLVAVVALDQFLNPDEAAVPQFTWKGNIAAVMELMTDARQIHLLGKEMMLQCVEEKRGNLSFHLGGKAASDGQKWTPNMEA</sequence>
<dbReference type="Proteomes" id="UP000285084">
    <property type="component" value="Unassembled WGS sequence"/>
</dbReference>
<dbReference type="EMBL" id="MRCX01001210">
    <property type="protein sequence ID" value="RKK51597.1"/>
    <property type="molecule type" value="Genomic_DNA"/>
</dbReference>
<dbReference type="AlphaFoldDB" id="A0A420M6U4"/>
<feature type="non-terminal residue" evidence="1">
    <location>
        <position position="89"/>
    </location>
</feature>
<name>A0A420M6U4_FUSOX</name>
<comment type="caution">
    <text evidence="1">The sequence shown here is derived from an EMBL/GenBank/DDBJ whole genome shotgun (WGS) entry which is preliminary data.</text>
</comment>
<organism evidence="1 2">
    <name type="scientific">Fusarium oxysporum</name>
    <name type="common">Fusarium vascular wilt</name>
    <dbReference type="NCBI Taxonomy" id="5507"/>
    <lineage>
        <taxon>Eukaryota</taxon>
        <taxon>Fungi</taxon>
        <taxon>Dikarya</taxon>
        <taxon>Ascomycota</taxon>
        <taxon>Pezizomycotina</taxon>
        <taxon>Sordariomycetes</taxon>
        <taxon>Hypocreomycetidae</taxon>
        <taxon>Hypocreales</taxon>
        <taxon>Nectriaceae</taxon>
        <taxon>Fusarium</taxon>
        <taxon>Fusarium oxysporum species complex</taxon>
    </lineage>
</organism>
<evidence type="ECO:0000313" key="2">
    <source>
        <dbReference type="Proteomes" id="UP000285084"/>
    </source>
</evidence>
<accession>A0A420M6U4</accession>
<proteinExistence type="predicted"/>